<gene>
    <name evidence="1" type="ORF">AMK59_2766</name>
</gene>
<proteinExistence type="predicted"/>
<comment type="caution">
    <text evidence="1">The sequence shown here is derived from an EMBL/GenBank/DDBJ whole genome shotgun (WGS) entry which is preliminary data.</text>
</comment>
<dbReference type="EMBL" id="LJIG01002773">
    <property type="protein sequence ID" value="KRT84167.1"/>
    <property type="molecule type" value="Genomic_DNA"/>
</dbReference>
<reference evidence="1 2" key="1">
    <citation type="submission" date="2015-09" db="EMBL/GenBank/DDBJ databases">
        <title>Draft genome of the scarab beetle Oryctes borbonicus.</title>
        <authorList>
            <person name="Meyer J.M."/>
            <person name="Markov G.V."/>
            <person name="Baskaran P."/>
            <person name="Herrmann M."/>
            <person name="Sommer R.J."/>
            <person name="Roedelsperger C."/>
        </authorList>
    </citation>
    <scope>NUCLEOTIDE SEQUENCE [LARGE SCALE GENOMIC DNA]</scope>
    <source>
        <strain evidence="1">OB123</strain>
        <tissue evidence="1">Whole animal</tissue>
    </source>
</reference>
<keyword evidence="2" id="KW-1185">Reference proteome</keyword>
<protein>
    <submittedName>
        <fullName evidence="1">Uncharacterized protein</fullName>
    </submittedName>
</protein>
<evidence type="ECO:0000313" key="2">
    <source>
        <dbReference type="Proteomes" id="UP000051574"/>
    </source>
</evidence>
<dbReference type="OrthoDB" id="6333371at2759"/>
<organism evidence="1 2">
    <name type="scientific">Oryctes borbonicus</name>
    <dbReference type="NCBI Taxonomy" id="1629725"/>
    <lineage>
        <taxon>Eukaryota</taxon>
        <taxon>Metazoa</taxon>
        <taxon>Ecdysozoa</taxon>
        <taxon>Arthropoda</taxon>
        <taxon>Hexapoda</taxon>
        <taxon>Insecta</taxon>
        <taxon>Pterygota</taxon>
        <taxon>Neoptera</taxon>
        <taxon>Endopterygota</taxon>
        <taxon>Coleoptera</taxon>
        <taxon>Polyphaga</taxon>
        <taxon>Scarabaeiformia</taxon>
        <taxon>Scarabaeidae</taxon>
        <taxon>Dynastinae</taxon>
        <taxon>Oryctes</taxon>
    </lineage>
</organism>
<dbReference type="AlphaFoldDB" id="A0A0T6BB81"/>
<feature type="non-terminal residue" evidence="1">
    <location>
        <position position="1"/>
    </location>
</feature>
<name>A0A0T6BB81_9SCAR</name>
<dbReference type="Proteomes" id="UP000051574">
    <property type="component" value="Unassembled WGS sequence"/>
</dbReference>
<sequence length="101" mass="11514">VCERCELRKNPVNDLFWSEMSLQLPLFPSHFDPSGRLVLRCVAQVAGLYLQEAERRLDRGQTKDPIPARVTFPNRATTTCHQTLSAVLLPCVLARLMLTHR</sequence>
<evidence type="ECO:0000313" key="1">
    <source>
        <dbReference type="EMBL" id="KRT84167.1"/>
    </source>
</evidence>
<accession>A0A0T6BB81</accession>